<evidence type="ECO:0000256" key="3">
    <source>
        <dbReference type="ARBA" id="ARBA00022692"/>
    </source>
</evidence>
<dbReference type="InterPro" id="IPR001279">
    <property type="entry name" value="Metallo-B-lactamas"/>
</dbReference>
<feature type="domain" description="Metallo-beta-lactamase" evidence="7">
    <location>
        <begin position="519"/>
        <end position="587"/>
    </location>
</feature>
<comment type="subcellular location">
    <subcellularLocation>
        <location evidence="1">Cell membrane</location>
        <topology evidence="1">Multi-pass membrane protein</topology>
    </subcellularLocation>
</comment>
<feature type="transmembrane region" description="Helical" evidence="6">
    <location>
        <begin position="372"/>
        <end position="390"/>
    </location>
</feature>
<dbReference type="InterPro" id="IPR036866">
    <property type="entry name" value="RibonucZ/Hydroxyglut_hydro"/>
</dbReference>
<feature type="transmembrane region" description="Helical" evidence="6">
    <location>
        <begin position="12"/>
        <end position="32"/>
    </location>
</feature>
<evidence type="ECO:0000256" key="5">
    <source>
        <dbReference type="ARBA" id="ARBA00023136"/>
    </source>
</evidence>
<feature type="transmembrane region" description="Helical" evidence="6">
    <location>
        <begin position="325"/>
        <end position="341"/>
    </location>
</feature>
<dbReference type="Proteomes" id="UP000279995">
    <property type="component" value="Chromosome I"/>
</dbReference>
<feature type="transmembrane region" description="Helical" evidence="6">
    <location>
        <begin position="238"/>
        <end position="259"/>
    </location>
</feature>
<organism evidence="9 10">
    <name type="scientific">Pseudoalteromonas agarivorans</name>
    <dbReference type="NCBI Taxonomy" id="176102"/>
    <lineage>
        <taxon>Bacteria</taxon>
        <taxon>Pseudomonadati</taxon>
        <taxon>Pseudomonadota</taxon>
        <taxon>Gammaproteobacteria</taxon>
        <taxon>Alteromonadales</taxon>
        <taxon>Pseudoalteromonadaceae</taxon>
        <taxon>Pseudoalteromonas</taxon>
    </lineage>
</organism>
<dbReference type="SUPFAM" id="SSF56281">
    <property type="entry name" value="Metallo-hydrolase/oxidoreductase"/>
    <property type="match status" value="1"/>
</dbReference>
<evidence type="ECO:0000256" key="2">
    <source>
        <dbReference type="ARBA" id="ARBA00022475"/>
    </source>
</evidence>
<dbReference type="PANTHER" id="PTHR30619">
    <property type="entry name" value="DNA INTERNALIZATION/COMPETENCE PROTEIN COMEC/REC2"/>
    <property type="match status" value="1"/>
</dbReference>
<name>A0AAD0XCV8_9GAMM</name>
<dbReference type="NCBIfam" id="TIGR00361">
    <property type="entry name" value="ComEC_Rec2"/>
    <property type="match status" value="1"/>
</dbReference>
<dbReference type="Gene3D" id="3.60.15.10">
    <property type="entry name" value="Ribonuclease Z/Hydroxyacylglutathione hydrolase-like"/>
    <property type="match status" value="2"/>
</dbReference>
<dbReference type="GO" id="GO:0030420">
    <property type="term" value="P:establishment of competence for transformation"/>
    <property type="evidence" value="ECO:0007669"/>
    <property type="project" value="InterPro"/>
</dbReference>
<keyword evidence="3 6" id="KW-0812">Transmembrane</keyword>
<evidence type="ECO:0000256" key="1">
    <source>
        <dbReference type="ARBA" id="ARBA00004651"/>
    </source>
</evidence>
<feature type="transmembrane region" description="Helical" evidence="6">
    <location>
        <begin position="423"/>
        <end position="451"/>
    </location>
</feature>
<dbReference type="RefSeq" id="WP_121637542.1">
    <property type="nucleotide sequence ID" value="NZ_CP033065.1"/>
</dbReference>
<dbReference type="NCBIfam" id="TIGR00360">
    <property type="entry name" value="ComEC_N-term"/>
    <property type="match status" value="1"/>
</dbReference>
<dbReference type="PROSITE" id="PS51257">
    <property type="entry name" value="PROKAR_LIPOPROTEIN"/>
    <property type="match status" value="1"/>
</dbReference>
<dbReference type="EMBL" id="CP033065">
    <property type="protein sequence ID" value="AYM86754.1"/>
    <property type="molecule type" value="Genomic_DNA"/>
</dbReference>
<feature type="domain" description="ComEC/Rec2-related protein" evidence="8">
    <location>
        <begin position="217"/>
        <end position="486"/>
    </location>
</feature>
<feature type="transmembrane region" description="Helical" evidence="6">
    <location>
        <begin position="298"/>
        <end position="318"/>
    </location>
</feature>
<evidence type="ECO:0000259" key="7">
    <source>
        <dbReference type="Pfam" id="PF00753"/>
    </source>
</evidence>
<evidence type="ECO:0000256" key="6">
    <source>
        <dbReference type="SAM" id="Phobius"/>
    </source>
</evidence>
<dbReference type="InterPro" id="IPR004797">
    <property type="entry name" value="Competence_ComEC/Rec2"/>
</dbReference>
<accession>A0AAD0XCV8</accession>
<protein>
    <submittedName>
        <fullName evidence="9">DNA internalization-related competence protein ComEC/Rec2</fullName>
    </submittedName>
</protein>
<sequence>MDRFLRHFKQPFTSVWISLGFVIGCISTVFYYQTHEFTVITISVLIASAYFKPFLNVLLGFILAICCIVVHFYLFYSYTLPNDENNYAYPATILVDEVISAKQPQYIKATLLKLNGDEIHKFKAPKAMLNVDSAQLIKQGDTFEATIALKKFRTIKNIGVFDNNVHAFKQRILFKGKVLNKQLRITSAASPSIIYKYRSFLKHTYQKTTLNWLYYALLSGDKSLMSFENKQTMQSLGLSHLLAISGLHIGLIFSCFYLLSKYIAYILKINVLQSINLTIIYSFIGWLAAFIYVYLSEFLLSATRAFIMLSCVLGLYFIAKQPLRWRSILYALVAVLLINPFNVLNPGLYFSFIAVAIIFLVIKHLPKIKYNWLSVFIALCIIQLALFIGLLPITLIYFNGVSIAGLVINLLAIPLLSVAIMPLLLLFTIISTVVDITPVILLFDSVLITLFKYMDEIPWHYRWLDIAKPRTLYLVAAYLCILIAWFSPFKRLALIPLCVTLIDYLYLPKPLWQLHVFDVGHGLMTLLEKDNQALVYDFGPSYFNRFSRTYSVLIPYLKTHNLTVSDAIISHQDNDHAGGAAHFINAGFGESFKRFHPHGTTTQCMSLDYNFNGLRISSFADSTFNNENDNSCVLLIKSPQLTMLLTGDISKARELSLIKTHSLQADVILSPHHGSDTSSSTEFINHVNPHTVIHSTAFQGQWQFPSEKVVSRYKAINAKQYVTARDGQITVSIYQDSFKVTTARKHESYWFIED</sequence>
<feature type="transmembrane region" description="Helical" evidence="6">
    <location>
        <begin position="53"/>
        <end position="76"/>
    </location>
</feature>
<dbReference type="Pfam" id="PF03772">
    <property type="entry name" value="Competence"/>
    <property type="match status" value="1"/>
</dbReference>
<keyword evidence="2" id="KW-1003">Cell membrane</keyword>
<dbReference type="GO" id="GO:0005886">
    <property type="term" value="C:plasma membrane"/>
    <property type="evidence" value="ECO:0007669"/>
    <property type="project" value="UniProtKB-SubCell"/>
</dbReference>
<dbReference type="InterPro" id="IPR004477">
    <property type="entry name" value="ComEC_N"/>
</dbReference>
<keyword evidence="4 6" id="KW-1133">Transmembrane helix</keyword>
<keyword evidence="5 6" id="KW-0472">Membrane</keyword>
<dbReference type="Pfam" id="PF00753">
    <property type="entry name" value="Lactamase_B"/>
    <property type="match status" value="1"/>
</dbReference>
<dbReference type="InterPro" id="IPR052159">
    <property type="entry name" value="Competence_DNA_uptake"/>
</dbReference>
<feature type="transmembrane region" description="Helical" evidence="6">
    <location>
        <begin position="271"/>
        <end position="292"/>
    </location>
</feature>
<feature type="transmembrane region" description="Helical" evidence="6">
    <location>
        <begin position="471"/>
        <end position="487"/>
    </location>
</feature>
<evidence type="ECO:0000259" key="8">
    <source>
        <dbReference type="Pfam" id="PF03772"/>
    </source>
</evidence>
<reference evidence="9 10" key="1">
    <citation type="submission" date="2018-10" db="EMBL/GenBank/DDBJ databases">
        <title>Complete Genome Sequence and Transcriptomic Profiles of a Marine Bacterium, Pseudoalteromonas agarivorans Hao 2018.</title>
        <authorList>
            <person name="Hao L."/>
        </authorList>
    </citation>
    <scope>NUCLEOTIDE SEQUENCE [LARGE SCALE GENOMIC DNA]</scope>
    <source>
        <strain evidence="9 10">Hao 2018</strain>
    </source>
</reference>
<proteinExistence type="predicted"/>
<feature type="transmembrane region" description="Helical" evidence="6">
    <location>
        <begin position="396"/>
        <end position="416"/>
    </location>
</feature>
<dbReference type="AlphaFoldDB" id="A0AAD0XCV8"/>
<dbReference type="PANTHER" id="PTHR30619:SF1">
    <property type="entry name" value="RECOMBINATION PROTEIN 2"/>
    <property type="match status" value="1"/>
</dbReference>
<gene>
    <name evidence="9" type="ORF">D9T18_08530</name>
</gene>
<evidence type="ECO:0000313" key="9">
    <source>
        <dbReference type="EMBL" id="AYM86754.1"/>
    </source>
</evidence>
<evidence type="ECO:0000313" key="10">
    <source>
        <dbReference type="Proteomes" id="UP000279995"/>
    </source>
</evidence>
<evidence type="ECO:0000256" key="4">
    <source>
        <dbReference type="ARBA" id="ARBA00022989"/>
    </source>
</evidence>